<name>A0ABR3Q3Y4_9TREE</name>
<evidence type="ECO:0000313" key="8">
    <source>
        <dbReference type="Proteomes" id="UP001565368"/>
    </source>
</evidence>
<keyword evidence="4 6" id="KW-0378">Hydrolase</keyword>
<reference evidence="7 8" key="1">
    <citation type="submission" date="2023-08" db="EMBL/GenBank/DDBJ databases">
        <title>Annotated Genome Sequence of Vanrija albida AlHP1.</title>
        <authorList>
            <person name="Herzog R."/>
        </authorList>
    </citation>
    <scope>NUCLEOTIDE SEQUENCE [LARGE SCALE GENOMIC DNA]</scope>
    <source>
        <strain evidence="7 8">AlHP1</strain>
    </source>
</reference>
<evidence type="ECO:0000256" key="3">
    <source>
        <dbReference type="ARBA" id="ARBA00022670"/>
    </source>
</evidence>
<dbReference type="InterPro" id="IPR029058">
    <property type="entry name" value="AB_hydrolase_fold"/>
</dbReference>
<keyword evidence="5" id="KW-0325">Glycoprotein</keyword>
<evidence type="ECO:0000256" key="2">
    <source>
        <dbReference type="ARBA" id="ARBA00022645"/>
    </source>
</evidence>
<dbReference type="RefSeq" id="XP_069209380.1">
    <property type="nucleotide sequence ID" value="XM_069351962.1"/>
</dbReference>
<evidence type="ECO:0000256" key="1">
    <source>
        <dbReference type="ARBA" id="ARBA00009431"/>
    </source>
</evidence>
<dbReference type="InterPro" id="IPR033124">
    <property type="entry name" value="Ser_caboxypep_his_AS"/>
</dbReference>
<dbReference type="EC" id="3.4.16.-" evidence="6"/>
<organism evidence="7 8">
    <name type="scientific">Vanrija albida</name>
    <dbReference type="NCBI Taxonomy" id="181172"/>
    <lineage>
        <taxon>Eukaryota</taxon>
        <taxon>Fungi</taxon>
        <taxon>Dikarya</taxon>
        <taxon>Basidiomycota</taxon>
        <taxon>Agaricomycotina</taxon>
        <taxon>Tremellomycetes</taxon>
        <taxon>Trichosporonales</taxon>
        <taxon>Trichosporonaceae</taxon>
        <taxon>Vanrija</taxon>
    </lineage>
</organism>
<keyword evidence="8" id="KW-1185">Reference proteome</keyword>
<evidence type="ECO:0000256" key="4">
    <source>
        <dbReference type="ARBA" id="ARBA00022801"/>
    </source>
</evidence>
<dbReference type="SUPFAM" id="SSF53474">
    <property type="entry name" value="alpha/beta-Hydrolases"/>
    <property type="match status" value="1"/>
</dbReference>
<feature type="signal peptide" evidence="6">
    <location>
        <begin position="1"/>
        <end position="17"/>
    </location>
</feature>
<dbReference type="EMBL" id="JBBXJM010000003">
    <property type="protein sequence ID" value="KAL1409436.1"/>
    <property type="molecule type" value="Genomic_DNA"/>
</dbReference>
<proteinExistence type="inferred from homology"/>
<comment type="similarity">
    <text evidence="1 6">Belongs to the peptidase S10 family.</text>
</comment>
<protein>
    <recommendedName>
        <fullName evidence="6">Carboxypeptidase</fullName>
        <ecNumber evidence="6">3.4.16.-</ecNumber>
    </recommendedName>
</protein>
<evidence type="ECO:0000256" key="5">
    <source>
        <dbReference type="ARBA" id="ARBA00023180"/>
    </source>
</evidence>
<dbReference type="PANTHER" id="PTHR11802">
    <property type="entry name" value="SERINE PROTEASE FAMILY S10 SERINE CARBOXYPEPTIDASE"/>
    <property type="match status" value="1"/>
</dbReference>
<gene>
    <name evidence="7" type="ORF">Q8F55_003419</name>
</gene>
<sequence length="529" mass="58921">MLLSPLVVAALAAPALARSPFGRVHPLRAYEPEGLAARAAQRDAQAEALARRAAPTNSTTKYRYRTAETEPFLVTSLPEVTWNFGELYSGSVAVDANNKTEGSLFFFFSPKAGDPVDEVTIWLNGGPGCSSLEGFIQENGPIIWEPGTIAPVPNPYSWNNLTNVLWVDQPIGTGFSAGTPYATSQEEIAAAFAKFFKNWQDIFGIKNYKIYVTGESYAGRYVPYISAEFINQNNTANFNLSGALMYDPVIGDMGYVQTQPPTVGHVEANLNLWGFNDTFMESLRAAHKSCGYQDYLDKYLVWPASGVQPPPPRVQRGCDLNSLVYTEVFSINPCFNPYYISESCPIPYDILGFPGVFSYSPPGHPPYFTRPDVVKAIHAPTSFKWKECSDGNVFVGGRDKSALSIQKVLPQVIEKTNRVLISNGDFDFVVLTNGTLLEIQNMTWHGQLGFQSPPYEPWIVNTSDIRYVEQYEASGLEGLNGPRGQQGYYHYERGLMWVQTFQAGHMQPEFQPRAGYRHLQWLLGRVEQI</sequence>
<dbReference type="PROSITE" id="PS00560">
    <property type="entry name" value="CARBOXYPEPT_SER_HIS"/>
    <property type="match status" value="1"/>
</dbReference>
<dbReference type="Gene3D" id="3.40.50.1820">
    <property type="entry name" value="alpha/beta hydrolase"/>
    <property type="match status" value="1"/>
</dbReference>
<evidence type="ECO:0000256" key="6">
    <source>
        <dbReference type="RuleBase" id="RU361156"/>
    </source>
</evidence>
<dbReference type="PRINTS" id="PR00724">
    <property type="entry name" value="CRBOXYPTASEC"/>
</dbReference>
<feature type="chain" id="PRO_5044953880" description="Carboxypeptidase" evidence="6">
    <location>
        <begin position="18"/>
        <end position="529"/>
    </location>
</feature>
<dbReference type="PANTHER" id="PTHR11802:SF479">
    <property type="entry name" value="CARBOXYPEPTIDASE"/>
    <property type="match status" value="1"/>
</dbReference>
<keyword evidence="6" id="KW-0732">Signal</keyword>
<dbReference type="Pfam" id="PF00450">
    <property type="entry name" value="Peptidase_S10"/>
    <property type="match status" value="1"/>
</dbReference>
<comment type="caution">
    <text evidence="7">The sequence shown here is derived from an EMBL/GenBank/DDBJ whole genome shotgun (WGS) entry which is preliminary data.</text>
</comment>
<dbReference type="PROSITE" id="PS00131">
    <property type="entry name" value="CARBOXYPEPT_SER_SER"/>
    <property type="match status" value="1"/>
</dbReference>
<evidence type="ECO:0000313" key="7">
    <source>
        <dbReference type="EMBL" id="KAL1409436.1"/>
    </source>
</evidence>
<keyword evidence="3 6" id="KW-0645">Protease</keyword>
<dbReference type="InterPro" id="IPR018202">
    <property type="entry name" value="Ser_caboxypep_ser_AS"/>
</dbReference>
<dbReference type="Proteomes" id="UP001565368">
    <property type="component" value="Unassembled WGS sequence"/>
</dbReference>
<dbReference type="InterPro" id="IPR001563">
    <property type="entry name" value="Peptidase_S10"/>
</dbReference>
<accession>A0ABR3Q3Y4</accession>
<dbReference type="GeneID" id="95984462"/>
<keyword evidence="2 6" id="KW-0121">Carboxypeptidase</keyword>